<evidence type="ECO:0000256" key="1">
    <source>
        <dbReference type="SAM" id="MobiDB-lite"/>
    </source>
</evidence>
<keyword evidence="3" id="KW-1185">Reference proteome</keyword>
<protein>
    <submittedName>
        <fullName evidence="2">Uncharacterized protein</fullName>
    </submittedName>
</protein>
<dbReference type="EMBL" id="ON529852">
    <property type="protein sequence ID" value="USN14324.1"/>
    <property type="molecule type" value="Genomic_DNA"/>
</dbReference>
<sequence length="69" mass="7680">MSRRYSDLNDLIHDLDEEEAHSDNPFGIAEFDDEDLAILGGFSPDGPRPLPAKKPAPAKPKRGRPRKNP</sequence>
<dbReference type="Proteomes" id="UP001056685">
    <property type="component" value="Segment"/>
</dbReference>
<feature type="compositionally biased region" description="Basic residues" evidence="1">
    <location>
        <begin position="59"/>
        <end position="69"/>
    </location>
</feature>
<gene>
    <name evidence="2" type="ORF">KABACHOK_05110</name>
</gene>
<evidence type="ECO:0000313" key="2">
    <source>
        <dbReference type="EMBL" id="USN14324.1"/>
    </source>
</evidence>
<feature type="region of interest" description="Disordered" evidence="1">
    <location>
        <begin position="37"/>
        <end position="69"/>
    </location>
</feature>
<feature type="compositionally biased region" description="Pro residues" evidence="1">
    <location>
        <begin position="46"/>
        <end position="58"/>
    </location>
</feature>
<reference evidence="2" key="1">
    <citation type="submission" date="2022-05" db="EMBL/GenBank/DDBJ databases">
        <authorList>
            <person name="Friedrich I."/>
            <person name="Poehlein A."/>
            <person name="Schneider D."/>
            <person name="Hertel R."/>
            <person name="Daniel R."/>
        </authorList>
    </citation>
    <scope>NUCLEOTIDE SEQUENCE</scope>
</reference>
<proteinExistence type="predicted"/>
<accession>A0A9E7MQ30</accession>
<organism evidence="2 3">
    <name type="scientific">Brevundimonas phage vB_BpoS-Kabachok</name>
    <dbReference type="NCBI Taxonomy" id="2948600"/>
    <lineage>
        <taxon>Viruses</taxon>
        <taxon>Duplodnaviria</taxon>
        <taxon>Heunggongvirae</taxon>
        <taxon>Uroviricota</taxon>
        <taxon>Caudoviricetes</taxon>
        <taxon>Jeanschmidtviridae</taxon>
        <taxon>Marchewkavirus</taxon>
        <taxon>Marchewkavirus kabachok</taxon>
    </lineage>
</organism>
<evidence type="ECO:0000313" key="3">
    <source>
        <dbReference type="Proteomes" id="UP001056685"/>
    </source>
</evidence>
<name>A0A9E7MQ30_9CAUD</name>